<dbReference type="InterPro" id="IPR006569">
    <property type="entry name" value="CID_dom"/>
</dbReference>
<feature type="region of interest" description="Disordered" evidence="2">
    <location>
        <begin position="637"/>
        <end position="669"/>
    </location>
</feature>
<feature type="domain" description="SURP motif" evidence="3">
    <location>
        <begin position="333"/>
        <end position="378"/>
    </location>
</feature>
<feature type="region of interest" description="Disordered" evidence="2">
    <location>
        <begin position="690"/>
        <end position="804"/>
    </location>
</feature>
<dbReference type="GO" id="GO:0006396">
    <property type="term" value="P:RNA processing"/>
    <property type="evidence" value="ECO:0007669"/>
    <property type="project" value="InterPro"/>
</dbReference>
<dbReference type="InterPro" id="IPR000061">
    <property type="entry name" value="Surp"/>
</dbReference>
<feature type="compositionally biased region" description="Basic and acidic residues" evidence="2">
    <location>
        <begin position="110"/>
        <end position="123"/>
    </location>
</feature>
<dbReference type="Gene3D" id="1.25.40.90">
    <property type="match status" value="1"/>
</dbReference>
<reference evidence="5" key="1">
    <citation type="submission" date="2023-01" db="EMBL/GenBank/DDBJ databases">
        <title>The growth and conidiation of Purpureocillium lavendulum are regulated by nitrogen source and histone H3K14 acetylation.</title>
        <authorList>
            <person name="Tang P."/>
            <person name="Han J."/>
            <person name="Zhang C."/>
            <person name="Tang P."/>
            <person name="Qi F."/>
            <person name="Zhang K."/>
            <person name="Liang L."/>
        </authorList>
    </citation>
    <scope>NUCLEOTIDE SEQUENCE</scope>
    <source>
        <strain evidence="5">YMF1.00683</strain>
    </source>
</reference>
<gene>
    <name evidence="5" type="primary">SR140</name>
    <name evidence="5" type="ORF">O9K51_05616</name>
</gene>
<protein>
    <submittedName>
        <fullName evidence="5">RNA polymerase II, large subunit, CTD</fullName>
    </submittedName>
</protein>
<feature type="compositionally biased region" description="Acidic residues" evidence="2">
    <location>
        <begin position="430"/>
        <end position="441"/>
    </location>
</feature>
<dbReference type="Pfam" id="PF01805">
    <property type="entry name" value="Surp"/>
    <property type="match status" value="1"/>
</dbReference>
<dbReference type="Proteomes" id="UP001163105">
    <property type="component" value="Unassembled WGS sequence"/>
</dbReference>
<dbReference type="GO" id="GO:0003723">
    <property type="term" value="F:RNA binding"/>
    <property type="evidence" value="ECO:0007669"/>
    <property type="project" value="UniProtKB-KW"/>
</dbReference>
<accession>A0AB34FSI0</accession>
<dbReference type="SUPFAM" id="SSF109905">
    <property type="entry name" value="Surp module (SWAP domain)"/>
    <property type="match status" value="1"/>
</dbReference>
<comment type="caution">
    <text evidence="5">The sequence shown here is derived from an EMBL/GenBank/DDBJ whole genome shotgun (WGS) entry which is preliminary data.</text>
</comment>
<dbReference type="InterPro" id="IPR008942">
    <property type="entry name" value="ENTH_VHS"/>
</dbReference>
<dbReference type="AlphaFoldDB" id="A0AB34FSI0"/>
<dbReference type="SMART" id="SM00648">
    <property type="entry name" value="SWAP"/>
    <property type="match status" value="1"/>
</dbReference>
<feature type="domain" description="CID" evidence="4">
    <location>
        <begin position="457"/>
        <end position="643"/>
    </location>
</feature>
<evidence type="ECO:0000313" key="5">
    <source>
        <dbReference type="EMBL" id="KAJ6442064.1"/>
    </source>
</evidence>
<dbReference type="PROSITE" id="PS50128">
    <property type="entry name" value="SURP"/>
    <property type="match status" value="1"/>
</dbReference>
<name>A0AB34FSI0_9HYPO</name>
<evidence type="ECO:0000256" key="1">
    <source>
        <dbReference type="ARBA" id="ARBA00022884"/>
    </source>
</evidence>
<keyword evidence="1" id="KW-0694">RNA-binding</keyword>
<dbReference type="PROSITE" id="PS51391">
    <property type="entry name" value="CID"/>
    <property type="match status" value="1"/>
</dbReference>
<dbReference type="Gene3D" id="1.10.10.790">
    <property type="entry name" value="Surp module"/>
    <property type="match status" value="1"/>
</dbReference>
<feature type="compositionally biased region" description="Polar residues" evidence="2">
    <location>
        <begin position="281"/>
        <end position="292"/>
    </location>
</feature>
<dbReference type="GO" id="GO:0005634">
    <property type="term" value="C:nucleus"/>
    <property type="evidence" value="ECO:0007669"/>
    <property type="project" value="TreeGrafter"/>
</dbReference>
<feature type="region of interest" description="Disordered" evidence="2">
    <location>
        <begin position="1"/>
        <end position="137"/>
    </location>
</feature>
<dbReference type="InterPro" id="IPR051485">
    <property type="entry name" value="SR-CTD_assoc_factor"/>
</dbReference>
<feature type="compositionally biased region" description="Basic and acidic residues" evidence="2">
    <location>
        <begin position="25"/>
        <end position="63"/>
    </location>
</feature>
<organism evidence="5 6">
    <name type="scientific">Purpureocillium lavendulum</name>
    <dbReference type="NCBI Taxonomy" id="1247861"/>
    <lineage>
        <taxon>Eukaryota</taxon>
        <taxon>Fungi</taxon>
        <taxon>Dikarya</taxon>
        <taxon>Ascomycota</taxon>
        <taxon>Pezizomycotina</taxon>
        <taxon>Sordariomycetes</taxon>
        <taxon>Hypocreomycetidae</taxon>
        <taxon>Hypocreales</taxon>
        <taxon>Ophiocordycipitaceae</taxon>
        <taxon>Purpureocillium</taxon>
    </lineage>
</organism>
<dbReference type="EMBL" id="JAQHRD010000004">
    <property type="protein sequence ID" value="KAJ6442064.1"/>
    <property type="molecule type" value="Genomic_DNA"/>
</dbReference>
<dbReference type="InterPro" id="IPR035967">
    <property type="entry name" value="SWAP/Surp_sf"/>
</dbReference>
<evidence type="ECO:0000259" key="3">
    <source>
        <dbReference type="PROSITE" id="PS50128"/>
    </source>
</evidence>
<feature type="region of interest" description="Disordered" evidence="2">
    <location>
        <begin position="261"/>
        <end position="307"/>
    </location>
</feature>
<dbReference type="PANTHER" id="PTHR23140">
    <property type="entry name" value="RNA PROCESSING PROTEIN LD23810P"/>
    <property type="match status" value="1"/>
</dbReference>
<keyword evidence="6" id="KW-1185">Reference proteome</keyword>
<evidence type="ECO:0000313" key="6">
    <source>
        <dbReference type="Proteomes" id="UP001163105"/>
    </source>
</evidence>
<sequence length="804" mass="87683">MSSGKAPGAFPDAEAKLAQPVKQSAFDRSRAEAEAKRKRDQAETEAVYKEFVKSFDHDDDHARPNRPIAQPSRSRFTDPSVGFNTGRRHFAASAMKKSGPGTLGPAPGYDNRRSFNDFSRPSRDVGPSPGNRELHSNKLSVSAFNNASDDEEDEVQRDAAQRAEIKAVAKPQLRITNMPTGMSAAAIRALVPDLKVEAIKMDLTSGPSTSQKKCANAVLTLSRDTPGSAMDAAISSIQNRYLGTGYSLSAQRHLSSAVLRPAGASSGASSAPQPFGAKPVEQSTAPRGNNMFQGHHRGFAPPSSYAPVSAALDRGEQSNVPVAAPDDIKLLHLIHGIAERVAKDGPDVEARLMSRPDIQQDEKFSWLWNSKSPAGVYYRWRLWQLDTRYQPNPKREPHVSVFEDSPSWKVLEHVPFEYIDSIGEFISDPDYDSSEEEEDYDAGNQGNHGGDVERPFLSPLDQSKLTYLLARLPTSHTKLRKGDVARVTVFALSHADRGPGEVVDMIVGNIGKPVAFTSANPWYDPNAKPPTDGTKSEEVAASEAVDTSAATLVGLCIASDILATASTTAYRHTWRYRGLFEKSLRERQIFEFLGLMPEKQGWGRMRAENWRRSIKLILNSWEGWSVFPTKTLAFFTSTFENPPSPQNPEDQAEDESNKGKWKAAGTAAEAANTMQGNDLSMADVEGEPIQDEDISGEPIDDEDIAGIPIEDDDIPGEPVNDDDVEGEPIDEDDIDFLTTEETHASLQQVGAGRAEGGSTGRDANIPADRRFGDPDGAAQAEPKEGRGPPPRKRMRAADMFADST</sequence>
<feature type="compositionally biased region" description="Low complexity" evidence="2">
    <location>
        <begin position="262"/>
        <end position="271"/>
    </location>
</feature>
<feature type="compositionally biased region" description="Acidic residues" evidence="2">
    <location>
        <begin position="690"/>
        <end position="735"/>
    </location>
</feature>
<feature type="region of interest" description="Disordered" evidence="2">
    <location>
        <begin position="430"/>
        <end position="455"/>
    </location>
</feature>
<dbReference type="PANTHER" id="PTHR23140:SF0">
    <property type="entry name" value="U2 SNRNP-ASSOCIATED SURP MOTIF-CONTAINING PROTEIN"/>
    <property type="match status" value="1"/>
</dbReference>
<evidence type="ECO:0000259" key="4">
    <source>
        <dbReference type="PROSITE" id="PS51391"/>
    </source>
</evidence>
<proteinExistence type="predicted"/>
<evidence type="ECO:0000256" key="2">
    <source>
        <dbReference type="SAM" id="MobiDB-lite"/>
    </source>
</evidence>